<reference evidence="9 10" key="1">
    <citation type="journal article" date="2015" name="Antonie Van Leeuwenhoek">
        <title>Pseudooceanicola atlanticus gen. nov. sp. nov., isolated from surface seawater of the Atlantic Ocean and reclassification of Oceanicola batsensis, Oceanicola marinus, Oceanicola nitratireducens, Oceanicola nanhaiensis, Oceanicola antarcticus and Oceanicola flagellatus, as Pseudooceanicola batsensis comb. nov., Pseudooceanicola marinus comb. nov., Pseudooceanicola nitratireducens comb. nov., Pseudooceanicola nanhaiensis comb. nov., Pseudooceanicola antarcticus comb. nov., and Pseudooceanicola flagellatus comb. nov.</title>
        <authorList>
            <person name="Lai Q."/>
            <person name="Li G."/>
            <person name="Liu X."/>
            <person name="Du Y."/>
            <person name="Sun F."/>
            <person name="Shao Z."/>
        </authorList>
    </citation>
    <scope>NUCLEOTIDE SEQUENCE [LARGE SCALE GENOMIC DNA]</scope>
    <source>
        <strain evidence="9 10">22II-s11g</strain>
    </source>
</reference>
<evidence type="ECO:0000256" key="1">
    <source>
        <dbReference type="ARBA" id="ARBA00022679"/>
    </source>
</evidence>
<feature type="domain" description="Glutamate-ammonia ligase adenylyltransferase repeated" evidence="7">
    <location>
        <begin position="45"/>
        <end position="273"/>
    </location>
</feature>
<dbReference type="eggNOG" id="COG1391">
    <property type="taxonomic scope" value="Bacteria"/>
</dbReference>
<keyword evidence="6" id="KW-0511">Multifunctional enzyme</keyword>
<evidence type="ECO:0000259" key="8">
    <source>
        <dbReference type="Pfam" id="PF08335"/>
    </source>
</evidence>
<dbReference type="GO" id="GO:0016874">
    <property type="term" value="F:ligase activity"/>
    <property type="evidence" value="ECO:0007669"/>
    <property type="project" value="UniProtKB-KW"/>
</dbReference>
<evidence type="ECO:0000256" key="2">
    <source>
        <dbReference type="ARBA" id="ARBA00022695"/>
    </source>
</evidence>
<evidence type="ECO:0000313" key="10">
    <source>
        <dbReference type="Proteomes" id="UP000030004"/>
    </source>
</evidence>
<evidence type="ECO:0000313" key="9">
    <source>
        <dbReference type="EMBL" id="KGM47915.1"/>
    </source>
</evidence>
<dbReference type="EMBL" id="AQQX01000006">
    <property type="protein sequence ID" value="KGM47915.1"/>
    <property type="molecule type" value="Genomic_DNA"/>
</dbReference>
<dbReference type="PANTHER" id="PTHR30621:SF0">
    <property type="entry name" value="BIFUNCTIONAL GLUTAMINE SYNTHETASE ADENYLYLTRANSFERASE_ADENYLYL-REMOVING ENZYME"/>
    <property type="match status" value="1"/>
</dbReference>
<dbReference type="OrthoDB" id="9759366at2"/>
<dbReference type="InterPro" id="IPR023057">
    <property type="entry name" value="GlnE"/>
</dbReference>
<keyword evidence="3" id="KW-0547">Nucleotide-binding</keyword>
<dbReference type="GO" id="GO:0008882">
    <property type="term" value="F:[glutamate-ammonia-ligase] adenylyltransferase activity"/>
    <property type="evidence" value="ECO:0007669"/>
    <property type="project" value="InterPro"/>
</dbReference>
<dbReference type="Pfam" id="PF08335">
    <property type="entry name" value="GlnD_UR_UTase"/>
    <property type="match status" value="1"/>
</dbReference>
<dbReference type="GO" id="GO:0005829">
    <property type="term" value="C:cytosol"/>
    <property type="evidence" value="ECO:0007669"/>
    <property type="project" value="TreeGrafter"/>
</dbReference>
<name>A0A0A0ECD4_9RHOB</name>
<organism evidence="9 10">
    <name type="scientific">Pseudooceanicola atlanticus</name>
    <dbReference type="NCBI Taxonomy" id="1461694"/>
    <lineage>
        <taxon>Bacteria</taxon>
        <taxon>Pseudomonadati</taxon>
        <taxon>Pseudomonadota</taxon>
        <taxon>Alphaproteobacteria</taxon>
        <taxon>Rhodobacterales</taxon>
        <taxon>Paracoccaceae</taxon>
        <taxon>Pseudooceanicola</taxon>
    </lineage>
</organism>
<evidence type="ECO:0000256" key="4">
    <source>
        <dbReference type="ARBA" id="ARBA00022840"/>
    </source>
</evidence>
<keyword evidence="9" id="KW-0436">Ligase</keyword>
<dbReference type="SUPFAM" id="SSF81301">
    <property type="entry name" value="Nucleotidyltransferase"/>
    <property type="match status" value="2"/>
</dbReference>
<accession>A0A0A0ECD4</accession>
<keyword evidence="2 9" id="KW-0548">Nucleotidyltransferase</keyword>
<dbReference type="Gene3D" id="3.30.460.10">
    <property type="entry name" value="Beta Polymerase, domain 2"/>
    <property type="match status" value="2"/>
</dbReference>
<dbReference type="InterPro" id="IPR013546">
    <property type="entry name" value="PII_UdlTrfase/GS_AdlTrfase"/>
</dbReference>
<keyword evidence="10" id="KW-1185">Reference proteome</keyword>
<evidence type="ECO:0000256" key="6">
    <source>
        <dbReference type="ARBA" id="ARBA00023268"/>
    </source>
</evidence>
<keyword evidence="1 9" id="KW-0808">Transferase</keyword>
<protein>
    <submittedName>
        <fullName evidence="9">Glutamate-ammonia-ligase adenylyltransferase</fullName>
    </submittedName>
</protein>
<feature type="domain" description="PII-uridylyltransferase/Glutamine-synthetase adenylyltransferase" evidence="8">
    <location>
        <begin position="295"/>
        <end position="436"/>
    </location>
</feature>
<evidence type="ECO:0000259" key="7">
    <source>
        <dbReference type="Pfam" id="PF03710"/>
    </source>
</evidence>
<dbReference type="InterPro" id="IPR005190">
    <property type="entry name" value="GlnE_rpt_dom"/>
</dbReference>
<proteinExistence type="predicted"/>
<comment type="caution">
    <text evidence="9">The sequence shown here is derived from an EMBL/GenBank/DDBJ whole genome shotgun (WGS) entry which is preliminary data.</text>
</comment>
<keyword evidence="4" id="KW-0067">ATP-binding</keyword>
<keyword evidence="5" id="KW-0460">Magnesium</keyword>
<evidence type="ECO:0000256" key="3">
    <source>
        <dbReference type="ARBA" id="ARBA00022741"/>
    </source>
</evidence>
<dbReference type="AlphaFoldDB" id="A0A0A0ECD4"/>
<dbReference type="SUPFAM" id="SSF81593">
    <property type="entry name" value="Nucleotidyltransferase substrate binding subunit/domain"/>
    <property type="match status" value="2"/>
</dbReference>
<dbReference type="InterPro" id="IPR043519">
    <property type="entry name" value="NT_sf"/>
</dbReference>
<dbReference type="STRING" id="1461694.ATO9_15055"/>
<dbReference type="PANTHER" id="PTHR30621">
    <property type="entry name" value="GLUTAMINE SYNTHETASE ADENYLYLTRANSFERASE"/>
    <property type="match status" value="1"/>
</dbReference>
<dbReference type="CDD" id="cd05401">
    <property type="entry name" value="NT_GlnE_GlnD_like"/>
    <property type="match status" value="2"/>
</dbReference>
<dbReference type="GO" id="GO:0000820">
    <property type="term" value="P:regulation of glutamine family amino acid metabolic process"/>
    <property type="evidence" value="ECO:0007669"/>
    <property type="project" value="TreeGrafter"/>
</dbReference>
<dbReference type="Proteomes" id="UP000030004">
    <property type="component" value="Unassembled WGS sequence"/>
</dbReference>
<evidence type="ECO:0000256" key="5">
    <source>
        <dbReference type="ARBA" id="ARBA00022842"/>
    </source>
</evidence>
<feature type="domain" description="Glutamate-ammonia ligase adenylyltransferase repeated" evidence="7">
    <location>
        <begin position="529"/>
        <end position="765"/>
    </location>
</feature>
<dbReference type="GO" id="GO:0005524">
    <property type="term" value="F:ATP binding"/>
    <property type="evidence" value="ECO:0007669"/>
    <property type="project" value="UniProtKB-KW"/>
</dbReference>
<gene>
    <name evidence="9" type="ORF">ATO9_15055</name>
</gene>
<dbReference type="Pfam" id="PF03710">
    <property type="entry name" value="GlnE"/>
    <property type="match status" value="2"/>
</dbReference>
<sequence length="932" mass="102530">MNFLDRLTRCPRPQDPDRAADARAVLDLSGPVGDLIAGTGGSSPYLLGLLQKETDWIAPALDDPEAAMEAEFDRLREVPPDGLKSALRQGKRRIALLIALADLGGVWPLHEVTGRLTRFADLASDLALKASLRPLVLRGKIPGMSEDDLETGAGMVTLAMGKMGAGELNYSSDIDLIALFDDARFDDDAFQEARPAYIRATRNMAAMLSDITGEGYVFRTDLRLRPDPSVTPVCVSMEAAERYYESLGRTWERAAYIKARPSAGDLEAGARFIEALRPFVWRRHLDFAAIQDAHDMRRAIRDHKGHHGAITLPGHDMKLGRGGIREIEFFTQFHQIIAGGRDPSLRLRGTVESLSRLADRNWIDRDLADRLADHYRVLREVEHRIQMVNDAQTHALPANEDGLDRIAALSDMDPGAFRRDLKERLQDVHDTCEAFFAREAPGRPDAAEPEPDFEIDAELVARWRGYPALRSTRAQEIFQRLRPRLLSALGRAARPEEALTAFDGFLAGLPAGVQLFSLFEANPQLIDLLGDITGTAPDLARYLSRNSSVFDAVIGGGFFAEWPGAVALTEDLTRVLAAEDDYENRLDAARRWQKDWHFRIGVHHLRGLIAPQEAAAQYADLADAVLSALWPVVQQNFARRHGQCPGRGAMVLGMGSFGARRLNARSDLDLIVIYDADGVEASEGKRPLPARTYYAKLTQALITALSAPTAAGRLYEVDMRLRPSGNQGPVATSLQAFRSYQQNEAWTWEHMALTLARPVAGPEALCEDVNDCRIKVLSRSRAVADLRRDVGKMRSRIEAAKGRVGPWEMKIGRGRMQEIELMAQAGALAAGRPVAAVGEGLAAATSAGWLSEGEATELTEIWTLFWVVNLTAKLLTDQPLDPETLGQGGCEMLMRDTGAEGAAALQDRIETLRDRAGTILDGALDEEEPSDE</sequence>
<dbReference type="RefSeq" id="WP_043750733.1">
    <property type="nucleotide sequence ID" value="NZ_AQQX01000006.1"/>
</dbReference>
<dbReference type="Gene3D" id="1.20.120.330">
    <property type="entry name" value="Nucleotidyltransferases domain 2"/>
    <property type="match status" value="2"/>
</dbReference>